<dbReference type="OrthoDB" id="9797997at2"/>
<feature type="domain" description="Transposase IS200-like" evidence="1">
    <location>
        <begin position="3"/>
        <end position="121"/>
    </location>
</feature>
<gene>
    <name evidence="2" type="ORF">SAMN04487908_11334</name>
</gene>
<dbReference type="RefSeq" id="WP_073218337.1">
    <property type="nucleotide sequence ID" value="NZ_FQYV01000013.1"/>
</dbReference>
<dbReference type="Pfam" id="PF01797">
    <property type="entry name" value="Y1_Tnp"/>
    <property type="match status" value="1"/>
</dbReference>
<dbReference type="GO" id="GO:0006313">
    <property type="term" value="P:DNA transposition"/>
    <property type="evidence" value="ECO:0007669"/>
    <property type="project" value="InterPro"/>
</dbReference>
<organism evidence="2 3">
    <name type="scientific">Aequorivita viscosa</name>
    <dbReference type="NCBI Taxonomy" id="797419"/>
    <lineage>
        <taxon>Bacteria</taxon>
        <taxon>Pseudomonadati</taxon>
        <taxon>Bacteroidota</taxon>
        <taxon>Flavobacteriia</taxon>
        <taxon>Flavobacteriales</taxon>
        <taxon>Flavobacteriaceae</taxon>
        <taxon>Aequorivita</taxon>
    </lineage>
</organism>
<sequence length="148" mass="17930">MSYVKIYIHLVWNTKNRHPYLSALEVRQKVWQHIRQNAKEKEIFIDRINGHKEHCHCLFSLGKNQTIQQIAQLLKGESSHWINKENILGNERLKFKWQEEYFAVSVSESVVGKVRKYIENQETHHQKKTYQQEYNEFIKRFGFERLEG</sequence>
<dbReference type="AlphaFoldDB" id="A0A1M6I5J1"/>
<dbReference type="STRING" id="797419.SAMN05216556_11443"/>
<dbReference type="Gene3D" id="3.30.70.1290">
    <property type="entry name" value="Transposase IS200-like"/>
    <property type="match status" value="1"/>
</dbReference>
<dbReference type="SUPFAM" id="SSF143422">
    <property type="entry name" value="Transposase IS200-like"/>
    <property type="match status" value="1"/>
</dbReference>
<evidence type="ECO:0000259" key="1">
    <source>
        <dbReference type="SMART" id="SM01321"/>
    </source>
</evidence>
<evidence type="ECO:0000313" key="3">
    <source>
        <dbReference type="Proteomes" id="UP000184172"/>
    </source>
</evidence>
<dbReference type="PANTHER" id="PTHR33360">
    <property type="entry name" value="TRANSPOSASE FOR INSERTION SEQUENCE ELEMENT IS200"/>
    <property type="match status" value="1"/>
</dbReference>
<dbReference type="Proteomes" id="UP000184172">
    <property type="component" value="Unassembled WGS sequence"/>
</dbReference>
<dbReference type="InterPro" id="IPR036515">
    <property type="entry name" value="Transposase_17_sf"/>
</dbReference>
<dbReference type="EMBL" id="FQYV01000013">
    <property type="protein sequence ID" value="SHJ29712.1"/>
    <property type="molecule type" value="Genomic_DNA"/>
</dbReference>
<dbReference type="GO" id="GO:0004803">
    <property type="term" value="F:transposase activity"/>
    <property type="evidence" value="ECO:0007669"/>
    <property type="project" value="InterPro"/>
</dbReference>
<dbReference type="NCBIfam" id="NF033573">
    <property type="entry name" value="transpos_IS200"/>
    <property type="match status" value="1"/>
</dbReference>
<proteinExistence type="predicted"/>
<keyword evidence="3" id="KW-1185">Reference proteome</keyword>
<reference evidence="3" key="1">
    <citation type="submission" date="2016-11" db="EMBL/GenBank/DDBJ databases">
        <authorList>
            <person name="Varghese N."/>
            <person name="Submissions S."/>
        </authorList>
    </citation>
    <scope>NUCLEOTIDE SEQUENCE [LARGE SCALE GENOMIC DNA]</scope>
    <source>
        <strain evidence="3">DSM 26349</strain>
    </source>
</reference>
<dbReference type="GO" id="GO:0003677">
    <property type="term" value="F:DNA binding"/>
    <property type="evidence" value="ECO:0007669"/>
    <property type="project" value="InterPro"/>
</dbReference>
<dbReference type="PANTHER" id="PTHR33360:SF2">
    <property type="entry name" value="TRANSPOSASE FOR INSERTION SEQUENCE ELEMENT IS200"/>
    <property type="match status" value="1"/>
</dbReference>
<name>A0A1M6I5J1_9FLAO</name>
<protein>
    <submittedName>
        <fullName evidence="2">REP element-mobilizing transposase RayT</fullName>
    </submittedName>
</protein>
<dbReference type="SMART" id="SM01321">
    <property type="entry name" value="Y1_Tnp"/>
    <property type="match status" value="1"/>
</dbReference>
<dbReference type="InterPro" id="IPR002686">
    <property type="entry name" value="Transposase_17"/>
</dbReference>
<accession>A0A1M6I5J1</accession>
<evidence type="ECO:0000313" key="2">
    <source>
        <dbReference type="EMBL" id="SHJ29712.1"/>
    </source>
</evidence>